<evidence type="ECO:0000256" key="1">
    <source>
        <dbReference type="ARBA" id="ARBA00004123"/>
    </source>
</evidence>
<sequence>MASSSNVWTWAENKLFENALAKYDKDTPDRWQNIAKITGKTVEEVKIHYKRLVDDLNAIEDGQIPLPDYEKTEAKACTKPDEKK</sequence>
<keyword evidence="3" id="KW-0804">Transcription</keyword>
<gene>
    <name evidence="6" type="ORF">LVIROSA_LOCUS9591</name>
</gene>
<keyword evidence="4" id="KW-0539">Nucleus</keyword>
<dbReference type="EMBL" id="CAKMRJ010001112">
    <property type="protein sequence ID" value="CAH1422246.1"/>
    <property type="molecule type" value="Genomic_DNA"/>
</dbReference>
<comment type="caution">
    <text evidence="6">The sequence shown here is derived from an EMBL/GenBank/DDBJ whole genome shotgun (WGS) entry which is preliminary data.</text>
</comment>
<name>A0AAU9M9Q1_9ASTR</name>
<evidence type="ECO:0000313" key="7">
    <source>
        <dbReference type="Proteomes" id="UP001157418"/>
    </source>
</evidence>
<evidence type="ECO:0000313" key="6">
    <source>
        <dbReference type="EMBL" id="CAH1422246.1"/>
    </source>
</evidence>
<evidence type="ECO:0000256" key="3">
    <source>
        <dbReference type="ARBA" id="ARBA00023163"/>
    </source>
</evidence>
<dbReference type="PROSITE" id="PS51293">
    <property type="entry name" value="SANT"/>
    <property type="match status" value="1"/>
</dbReference>
<dbReference type="InterPro" id="IPR009057">
    <property type="entry name" value="Homeodomain-like_sf"/>
</dbReference>
<dbReference type="Proteomes" id="UP001157418">
    <property type="component" value="Unassembled WGS sequence"/>
</dbReference>
<dbReference type="GO" id="GO:0005634">
    <property type="term" value="C:nucleus"/>
    <property type="evidence" value="ECO:0007669"/>
    <property type="project" value="UniProtKB-SubCell"/>
</dbReference>
<dbReference type="InterPro" id="IPR001005">
    <property type="entry name" value="SANT/Myb"/>
</dbReference>
<dbReference type="PANTHER" id="PTHR43952">
    <property type="entry name" value="MYB FAMILY TRANSCRIPTION FACTOR-RELATED"/>
    <property type="match status" value="1"/>
</dbReference>
<dbReference type="FunFam" id="1.10.10.60:FF:000154">
    <property type="entry name" value="Transcription factor SRM1"/>
    <property type="match status" value="1"/>
</dbReference>
<feature type="domain" description="SANT" evidence="5">
    <location>
        <begin position="3"/>
        <end position="57"/>
    </location>
</feature>
<dbReference type="SMART" id="SM00717">
    <property type="entry name" value="SANT"/>
    <property type="match status" value="1"/>
</dbReference>
<comment type="subcellular location">
    <subcellularLocation>
        <location evidence="1">Nucleus</location>
    </subcellularLocation>
</comment>
<dbReference type="GO" id="GO:0048262">
    <property type="term" value="P:determination of dorsal/ventral asymmetry"/>
    <property type="evidence" value="ECO:0007669"/>
    <property type="project" value="UniProtKB-ARBA"/>
</dbReference>
<organism evidence="6 7">
    <name type="scientific">Lactuca virosa</name>
    <dbReference type="NCBI Taxonomy" id="75947"/>
    <lineage>
        <taxon>Eukaryota</taxon>
        <taxon>Viridiplantae</taxon>
        <taxon>Streptophyta</taxon>
        <taxon>Embryophyta</taxon>
        <taxon>Tracheophyta</taxon>
        <taxon>Spermatophyta</taxon>
        <taxon>Magnoliopsida</taxon>
        <taxon>eudicotyledons</taxon>
        <taxon>Gunneridae</taxon>
        <taxon>Pentapetalae</taxon>
        <taxon>asterids</taxon>
        <taxon>campanulids</taxon>
        <taxon>Asterales</taxon>
        <taxon>Asteraceae</taxon>
        <taxon>Cichorioideae</taxon>
        <taxon>Cichorieae</taxon>
        <taxon>Lactucinae</taxon>
        <taxon>Lactuca</taxon>
    </lineage>
</organism>
<accession>A0AAU9M9Q1</accession>
<evidence type="ECO:0000256" key="4">
    <source>
        <dbReference type="ARBA" id="ARBA00023242"/>
    </source>
</evidence>
<proteinExistence type="predicted"/>
<dbReference type="InterPro" id="IPR017884">
    <property type="entry name" value="SANT_dom"/>
</dbReference>
<dbReference type="Gene3D" id="1.10.10.60">
    <property type="entry name" value="Homeodomain-like"/>
    <property type="match status" value="1"/>
</dbReference>
<dbReference type="CDD" id="cd00167">
    <property type="entry name" value="SANT"/>
    <property type="match status" value="1"/>
</dbReference>
<evidence type="ECO:0000259" key="5">
    <source>
        <dbReference type="PROSITE" id="PS51293"/>
    </source>
</evidence>
<dbReference type="GO" id="GO:0003700">
    <property type="term" value="F:DNA-binding transcription factor activity"/>
    <property type="evidence" value="ECO:0007669"/>
    <property type="project" value="InterPro"/>
</dbReference>
<keyword evidence="7" id="KW-1185">Reference proteome</keyword>
<reference evidence="6 7" key="1">
    <citation type="submission" date="2022-01" db="EMBL/GenBank/DDBJ databases">
        <authorList>
            <person name="Xiong W."/>
            <person name="Schranz E."/>
        </authorList>
    </citation>
    <scope>NUCLEOTIDE SEQUENCE [LARGE SCALE GENOMIC DNA]</scope>
</reference>
<keyword evidence="2" id="KW-0805">Transcription regulation</keyword>
<dbReference type="InterPro" id="IPR044636">
    <property type="entry name" value="RADIALIS-like"/>
</dbReference>
<dbReference type="AlphaFoldDB" id="A0AAU9M9Q1"/>
<dbReference type="SUPFAM" id="SSF46689">
    <property type="entry name" value="Homeodomain-like"/>
    <property type="match status" value="1"/>
</dbReference>
<protein>
    <recommendedName>
        <fullName evidence="5">SANT domain-containing protein</fullName>
    </recommendedName>
</protein>
<dbReference type="GO" id="GO:0009908">
    <property type="term" value="P:flower development"/>
    <property type="evidence" value="ECO:0007669"/>
    <property type="project" value="UniProtKB-ARBA"/>
</dbReference>
<evidence type="ECO:0000256" key="2">
    <source>
        <dbReference type="ARBA" id="ARBA00023015"/>
    </source>
</evidence>
<dbReference type="PANTHER" id="PTHR43952:SF72">
    <property type="entry name" value="MYB-LIKE DOMAIN-CONTAINING PROTEIN"/>
    <property type="match status" value="1"/>
</dbReference>
<dbReference type="Pfam" id="PF23082">
    <property type="entry name" value="Myb_DNA-binding_2"/>
    <property type="match status" value="1"/>
</dbReference>